<keyword evidence="1" id="KW-0175">Coiled coil</keyword>
<evidence type="ECO:0000313" key="3">
    <source>
        <dbReference type="EMBL" id="EKT4091242.1"/>
    </source>
</evidence>
<dbReference type="Proteomes" id="UP001218208">
    <property type="component" value="Unassembled WGS sequence"/>
</dbReference>
<feature type="region of interest" description="Disordered" evidence="2">
    <location>
        <begin position="135"/>
        <end position="194"/>
    </location>
</feature>
<name>A0AAI9FTG0_STEMA</name>
<protein>
    <submittedName>
        <fullName evidence="3">Uncharacterized protein</fullName>
    </submittedName>
</protein>
<sequence>MPLIADPTRPYRFLWLLLVLCLTVAALLGIGFATGHRWAAGSAAIEQREGLELQLRQLQQSAKTLQTQSAQATANYYRATQRLNHIAELQELDRENQRQFNLQQQEALAALLRTRPDLRTGHAGADVLQHWNRSNAGAAPSAARAPNAGNAQGRMPGAAGSQGRSLGNPAGESRPGRGAVSRLPQPAAKADAGSVGLGGDRLGLVLHSGHPAAVARGGLCP</sequence>
<feature type="compositionally biased region" description="Low complexity" evidence="2">
    <location>
        <begin position="135"/>
        <end position="151"/>
    </location>
</feature>
<feature type="coiled-coil region" evidence="1">
    <location>
        <begin position="48"/>
        <end position="75"/>
    </location>
</feature>
<evidence type="ECO:0000313" key="4">
    <source>
        <dbReference type="Proteomes" id="UP001218208"/>
    </source>
</evidence>
<evidence type="ECO:0000256" key="2">
    <source>
        <dbReference type="SAM" id="MobiDB-lite"/>
    </source>
</evidence>
<organism evidence="3 4">
    <name type="scientific">Stenotrophomonas maltophilia</name>
    <name type="common">Pseudomonas maltophilia</name>
    <name type="synonym">Xanthomonas maltophilia</name>
    <dbReference type="NCBI Taxonomy" id="40324"/>
    <lineage>
        <taxon>Bacteria</taxon>
        <taxon>Pseudomonadati</taxon>
        <taxon>Pseudomonadota</taxon>
        <taxon>Gammaproteobacteria</taxon>
        <taxon>Lysobacterales</taxon>
        <taxon>Lysobacteraceae</taxon>
        <taxon>Stenotrophomonas</taxon>
        <taxon>Stenotrophomonas maltophilia group</taxon>
    </lineage>
</organism>
<dbReference type="EMBL" id="ABLOJW010000003">
    <property type="protein sequence ID" value="EKT4091242.1"/>
    <property type="molecule type" value="Genomic_DNA"/>
</dbReference>
<comment type="caution">
    <text evidence="3">The sequence shown here is derived from an EMBL/GenBank/DDBJ whole genome shotgun (WGS) entry which is preliminary data.</text>
</comment>
<proteinExistence type="predicted"/>
<reference evidence="3" key="1">
    <citation type="submission" date="2022-07" db="EMBL/GenBank/DDBJ databases">
        <authorList>
            <consortium name="DAFM: The Division of Animal and Food Microbiology"/>
        </authorList>
    </citation>
    <scope>NUCLEOTIDE SEQUENCE</scope>
    <source>
        <strain evidence="3">19MO01SH01-2</strain>
    </source>
</reference>
<dbReference type="AlphaFoldDB" id="A0AAI9FTG0"/>
<gene>
    <name evidence="3" type="ORF">QEG23_000722</name>
</gene>
<accession>A0AAI9FTG0</accession>
<evidence type="ECO:0000256" key="1">
    <source>
        <dbReference type="SAM" id="Coils"/>
    </source>
</evidence>